<keyword evidence="2" id="KW-1185">Reference proteome</keyword>
<feature type="transmembrane region" description="Helical" evidence="1">
    <location>
        <begin position="132"/>
        <end position="150"/>
    </location>
</feature>
<feature type="transmembrane region" description="Helical" evidence="1">
    <location>
        <begin position="47"/>
        <end position="65"/>
    </location>
</feature>
<dbReference type="WBParaSite" id="Pan_g18101.t1">
    <property type="protein sequence ID" value="Pan_g18101.t1"/>
    <property type="gene ID" value="Pan_g18101"/>
</dbReference>
<evidence type="ECO:0000256" key="1">
    <source>
        <dbReference type="SAM" id="Phobius"/>
    </source>
</evidence>
<evidence type="ECO:0000313" key="2">
    <source>
        <dbReference type="Proteomes" id="UP000492821"/>
    </source>
</evidence>
<accession>A0A7E4VAM1</accession>
<keyword evidence="1" id="KW-0472">Membrane</keyword>
<protein>
    <submittedName>
        <fullName evidence="3">Serpentine receptor class gamma</fullName>
    </submittedName>
</protein>
<reference evidence="3" key="2">
    <citation type="submission" date="2020-10" db="UniProtKB">
        <authorList>
            <consortium name="WormBaseParasite"/>
        </authorList>
    </citation>
    <scope>IDENTIFICATION</scope>
</reference>
<name>A0A7E4VAM1_PANRE</name>
<feature type="transmembrane region" description="Helical" evidence="1">
    <location>
        <begin position="85"/>
        <end position="112"/>
    </location>
</feature>
<reference evidence="2" key="1">
    <citation type="journal article" date="2013" name="Genetics">
        <title>The draft genome and transcriptome of Panagrellus redivivus are shaped by the harsh demands of a free-living lifestyle.</title>
        <authorList>
            <person name="Srinivasan J."/>
            <person name="Dillman A.R."/>
            <person name="Macchietto M.G."/>
            <person name="Heikkinen L."/>
            <person name="Lakso M."/>
            <person name="Fracchia K.M."/>
            <person name="Antoshechkin I."/>
            <person name="Mortazavi A."/>
            <person name="Wong G."/>
            <person name="Sternberg P.W."/>
        </authorList>
    </citation>
    <scope>NUCLEOTIDE SEQUENCE [LARGE SCALE GENOMIC DNA]</scope>
    <source>
        <strain evidence="2">MT8872</strain>
    </source>
</reference>
<keyword evidence="1" id="KW-0812">Transmembrane</keyword>
<feature type="transmembrane region" description="Helical" evidence="1">
    <location>
        <begin position="279"/>
        <end position="302"/>
    </location>
</feature>
<proteinExistence type="predicted"/>
<sequence>MTLTVAVINGYIMTMDVLFVVNFIVELYLFFNIVFNSDNLSIHFTRTLLFIQVSLFSINALLFAWKPFVILPDVLLVPGGFFKISILTSQIILVLLIAFVCFLVDTLTIIAWERYFSLLTLENKKKVLQYRIIVYSVTFIIDLVTSFGYAHSLFELTDDARVVDDLPAKFTPEINDYLRLRRPNIVYFNNANTAVYINFSLNGIFSFFGRAISTFFAIHLLKKYIVGRTLSNYTKDKLKIMTLVAVSQAVVILLLGVCPSYGIVIAGYFIPTYEYAEEMLLICLFVAMQMPLAIACITIYTVKPYQNTLRKVLCLIYSKIFKKSAESVALHSDQSFMK</sequence>
<dbReference type="Proteomes" id="UP000492821">
    <property type="component" value="Unassembled WGS sequence"/>
</dbReference>
<organism evidence="2 3">
    <name type="scientific">Panagrellus redivivus</name>
    <name type="common">Microworm</name>
    <dbReference type="NCBI Taxonomy" id="6233"/>
    <lineage>
        <taxon>Eukaryota</taxon>
        <taxon>Metazoa</taxon>
        <taxon>Ecdysozoa</taxon>
        <taxon>Nematoda</taxon>
        <taxon>Chromadorea</taxon>
        <taxon>Rhabditida</taxon>
        <taxon>Tylenchina</taxon>
        <taxon>Panagrolaimomorpha</taxon>
        <taxon>Panagrolaimoidea</taxon>
        <taxon>Panagrolaimidae</taxon>
        <taxon>Panagrellus</taxon>
    </lineage>
</organism>
<feature type="transmembrane region" description="Helical" evidence="1">
    <location>
        <begin position="242"/>
        <end position="267"/>
    </location>
</feature>
<evidence type="ECO:0000313" key="3">
    <source>
        <dbReference type="WBParaSite" id="Pan_g18101.t1"/>
    </source>
</evidence>
<dbReference type="InterPro" id="IPR019422">
    <property type="entry name" value="7TM_GPCR_serpentine_rcpt_Srh"/>
</dbReference>
<dbReference type="Pfam" id="PF10318">
    <property type="entry name" value="7TM_GPCR_Srh"/>
    <property type="match status" value="1"/>
</dbReference>
<feature type="transmembrane region" description="Helical" evidence="1">
    <location>
        <begin position="12"/>
        <end position="35"/>
    </location>
</feature>
<feature type="transmembrane region" description="Helical" evidence="1">
    <location>
        <begin position="199"/>
        <end position="221"/>
    </location>
</feature>
<dbReference type="AlphaFoldDB" id="A0A7E4VAM1"/>
<keyword evidence="1" id="KW-1133">Transmembrane helix</keyword>